<proteinExistence type="predicted"/>
<dbReference type="Proteomes" id="UP000717328">
    <property type="component" value="Unassembled WGS sequence"/>
</dbReference>
<sequence length="99" mass="11172">MSVPTSEVVPNVATSSPTKYSASNGLEAKRLELNEYRKKLNLTMMGKFVGPMPPSQFLDEFMAKPNEPMPSVAKKPFERMKKGINTEVDMYPRFRGDLD</sequence>
<keyword evidence="3" id="KW-1185">Reference proteome</keyword>
<accession>A0A9P7K128</accession>
<feature type="region of interest" description="Disordered" evidence="1">
    <location>
        <begin position="1"/>
        <end position="21"/>
    </location>
</feature>
<feature type="compositionally biased region" description="Polar residues" evidence="1">
    <location>
        <begin position="12"/>
        <end position="21"/>
    </location>
</feature>
<gene>
    <name evidence="2" type="ORF">H0H81_007609</name>
</gene>
<name>A0A9P7K128_9AGAR</name>
<evidence type="ECO:0000256" key="1">
    <source>
        <dbReference type="SAM" id="MobiDB-lite"/>
    </source>
</evidence>
<comment type="caution">
    <text evidence="2">The sequence shown here is derived from an EMBL/GenBank/DDBJ whole genome shotgun (WGS) entry which is preliminary data.</text>
</comment>
<dbReference type="AlphaFoldDB" id="A0A9P7K128"/>
<evidence type="ECO:0000313" key="2">
    <source>
        <dbReference type="EMBL" id="KAG5633461.1"/>
    </source>
</evidence>
<reference evidence="2" key="1">
    <citation type="submission" date="2021-02" db="EMBL/GenBank/DDBJ databases">
        <authorList>
            <person name="Nieuwenhuis M."/>
            <person name="Van De Peppel L.J.J."/>
        </authorList>
    </citation>
    <scope>NUCLEOTIDE SEQUENCE</scope>
    <source>
        <strain evidence="2">D49</strain>
    </source>
</reference>
<organism evidence="2 3">
    <name type="scientific">Sphagnurus paluster</name>
    <dbReference type="NCBI Taxonomy" id="117069"/>
    <lineage>
        <taxon>Eukaryota</taxon>
        <taxon>Fungi</taxon>
        <taxon>Dikarya</taxon>
        <taxon>Basidiomycota</taxon>
        <taxon>Agaricomycotina</taxon>
        <taxon>Agaricomycetes</taxon>
        <taxon>Agaricomycetidae</taxon>
        <taxon>Agaricales</taxon>
        <taxon>Tricholomatineae</taxon>
        <taxon>Lyophyllaceae</taxon>
        <taxon>Sphagnurus</taxon>
    </lineage>
</organism>
<protein>
    <submittedName>
        <fullName evidence="2">Uncharacterized protein</fullName>
    </submittedName>
</protein>
<dbReference type="EMBL" id="JABCKI010007746">
    <property type="protein sequence ID" value="KAG5633461.1"/>
    <property type="molecule type" value="Genomic_DNA"/>
</dbReference>
<evidence type="ECO:0000313" key="3">
    <source>
        <dbReference type="Proteomes" id="UP000717328"/>
    </source>
</evidence>
<reference evidence="2" key="2">
    <citation type="submission" date="2021-10" db="EMBL/GenBank/DDBJ databases">
        <title>Phylogenomics reveals ancestral predisposition of the termite-cultivated fungus Termitomyces towards a domesticated lifestyle.</title>
        <authorList>
            <person name="Auxier B."/>
            <person name="Grum-Grzhimaylo A."/>
            <person name="Cardenas M.E."/>
            <person name="Lodge J.D."/>
            <person name="Laessoe T."/>
            <person name="Pedersen O."/>
            <person name="Smith M.E."/>
            <person name="Kuyper T.W."/>
            <person name="Franco-Molano E.A."/>
            <person name="Baroni T.J."/>
            <person name="Aanen D.K."/>
        </authorList>
    </citation>
    <scope>NUCLEOTIDE SEQUENCE</scope>
    <source>
        <strain evidence="2">D49</strain>
    </source>
</reference>